<evidence type="ECO:0000313" key="3">
    <source>
        <dbReference type="Proteomes" id="UP000823561"/>
    </source>
</evidence>
<name>A0AAV6FRV2_9TELE</name>
<keyword evidence="3" id="KW-1185">Reference proteome</keyword>
<protein>
    <submittedName>
        <fullName evidence="2">Uncharacterized protein</fullName>
    </submittedName>
</protein>
<proteinExistence type="predicted"/>
<comment type="caution">
    <text evidence="2">The sequence shown here is derived from an EMBL/GenBank/DDBJ whole genome shotgun (WGS) entry which is preliminary data.</text>
</comment>
<keyword evidence="1" id="KW-1133">Transmembrane helix</keyword>
<evidence type="ECO:0000256" key="1">
    <source>
        <dbReference type="SAM" id="Phobius"/>
    </source>
</evidence>
<gene>
    <name evidence="2" type="ORF">AALO_G00262600</name>
</gene>
<evidence type="ECO:0000313" key="2">
    <source>
        <dbReference type="EMBL" id="KAG5265209.1"/>
    </source>
</evidence>
<dbReference type="AlphaFoldDB" id="A0AAV6FRV2"/>
<dbReference type="EMBL" id="JADWDJ010000020">
    <property type="protein sequence ID" value="KAG5265209.1"/>
    <property type="molecule type" value="Genomic_DNA"/>
</dbReference>
<feature type="non-terminal residue" evidence="2">
    <location>
        <position position="1"/>
    </location>
</feature>
<accession>A0AAV6FRV2</accession>
<reference evidence="2" key="1">
    <citation type="submission" date="2020-10" db="EMBL/GenBank/DDBJ databases">
        <title>Chromosome-scale genome assembly of the Allis shad, Alosa alosa.</title>
        <authorList>
            <person name="Margot Z."/>
            <person name="Christophe K."/>
            <person name="Cabau C."/>
            <person name="Louis A."/>
            <person name="Berthelot C."/>
            <person name="Parey E."/>
            <person name="Roest Crollius H."/>
            <person name="Montfort J."/>
            <person name="Robinson-Rechavi M."/>
            <person name="Bucao C."/>
            <person name="Bouchez O."/>
            <person name="Gislard M."/>
            <person name="Lluch J."/>
            <person name="Milhes M."/>
            <person name="Lampietro C."/>
            <person name="Lopez Roques C."/>
            <person name="Donnadieu C."/>
            <person name="Braasch I."/>
            <person name="Desvignes T."/>
            <person name="Postlethwait J."/>
            <person name="Bobe J."/>
            <person name="Guiguen Y."/>
        </authorList>
    </citation>
    <scope>NUCLEOTIDE SEQUENCE</scope>
    <source>
        <strain evidence="2">M-15738</strain>
        <tissue evidence="2">Blood</tissue>
    </source>
</reference>
<keyword evidence="1" id="KW-0812">Transmembrane</keyword>
<feature type="transmembrane region" description="Helical" evidence="1">
    <location>
        <begin position="23"/>
        <end position="43"/>
    </location>
</feature>
<dbReference type="Proteomes" id="UP000823561">
    <property type="component" value="Chromosome 20"/>
</dbReference>
<sequence>QGYGTGHCGRSFVYGLLAYSRSPLLWCLVLSVFFPLSLFVLCCRCRRDWTVLGLGAES</sequence>
<organism evidence="2 3">
    <name type="scientific">Alosa alosa</name>
    <name type="common">allis shad</name>
    <dbReference type="NCBI Taxonomy" id="278164"/>
    <lineage>
        <taxon>Eukaryota</taxon>
        <taxon>Metazoa</taxon>
        <taxon>Chordata</taxon>
        <taxon>Craniata</taxon>
        <taxon>Vertebrata</taxon>
        <taxon>Euteleostomi</taxon>
        <taxon>Actinopterygii</taxon>
        <taxon>Neopterygii</taxon>
        <taxon>Teleostei</taxon>
        <taxon>Clupei</taxon>
        <taxon>Clupeiformes</taxon>
        <taxon>Clupeoidei</taxon>
        <taxon>Clupeidae</taxon>
        <taxon>Alosa</taxon>
    </lineage>
</organism>
<keyword evidence="1" id="KW-0472">Membrane</keyword>